<dbReference type="InterPro" id="IPR002678">
    <property type="entry name" value="DUF34/NIF3"/>
</dbReference>
<comment type="similarity">
    <text evidence="1 5">Belongs to the GTP cyclohydrolase I type 2/NIF3 family.</text>
</comment>
<accession>A0A0R1VR98</accession>
<dbReference type="Gene3D" id="3.40.1390.30">
    <property type="entry name" value="NIF3 (NGG1p interacting factor 3)-like"/>
    <property type="match status" value="1"/>
</dbReference>
<dbReference type="NCBIfam" id="TIGR00486">
    <property type="entry name" value="YbgI_SA1388"/>
    <property type="match status" value="1"/>
</dbReference>
<feature type="binding site" evidence="6">
    <location>
        <position position="66"/>
    </location>
    <ligand>
        <name>a divalent metal cation</name>
        <dbReference type="ChEBI" id="CHEBI:60240"/>
        <label>1</label>
    </ligand>
</feature>
<evidence type="ECO:0000313" key="7">
    <source>
        <dbReference type="EMBL" id="KRM08280.1"/>
    </source>
</evidence>
<sequence>MTKVAAVVTRFEQFAPKFIAEKGDPVGLQLGSLETDVKKMMVTLDVRPEIVAEAINNDVNFIFAHHPAMFHPVKQFDLAVPQNRMYAELIKHQITVYGAHTNLDNANGGMNDWLAAALNLQQIKPLLPSKELPLQQLAVYVPQAAAATVRQALAAAGAGTIGDYQGCSFSAAGTGRFVPGEKTHPTIGQPLEPTATAEEKLEVIIKPQQAAAVIKALRAAHPYEEPVYYLTPIHGLNAKYGMGRVGTLTKKLTVKELAAVCKQVFGLTGVRVVAQDLQQPLKRVAVLGGSGGQFYPAAVKAGADVYLTGDLSYHTAHDILASGMAAIDFGHHVESICKPQLAKLFTTWKQENNWQFPIIQSQIATDPFQFL</sequence>
<keyword evidence="4 5" id="KW-0479">Metal-binding</keyword>
<name>A0A0R1VR98_9LACO</name>
<dbReference type="RefSeq" id="WP_057870563.1">
    <property type="nucleotide sequence ID" value="NZ_AZGB01000001.1"/>
</dbReference>
<evidence type="ECO:0000256" key="2">
    <source>
        <dbReference type="ARBA" id="ARBA00011643"/>
    </source>
</evidence>
<reference evidence="7 8" key="1">
    <citation type="journal article" date="2015" name="Genome Announc.">
        <title>Expanding the biotechnology potential of lactobacilli through comparative genomics of 213 strains and associated genera.</title>
        <authorList>
            <person name="Sun Z."/>
            <person name="Harris H.M."/>
            <person name="McCann A."/>
            <person name="Guo C."/>
            <person name="Argimon S."/>
            <person name="Zhang W."/>
            <person name="Yang X."/>
            <person name="Jeffery I.B."/>
            <person name="Cooney J.C."/>
            <person name="Kagawa T.F."/>
            <person name="Liu W."/>
            <person name="Song Y."/>
            <person name="Salvetti E."/>
            <person name="Wrobel A."/>
            <person name="Rasinkangas P."/>
            <person name="Parkhill J."/>
            <person name="Rea M.C."/>
            <person name="O'Sullivan O."/>
            <person name="Ritari J."/>
            <person name="Douillard F.P."/>
            <person name="Paul Ross R."/>
            <person name="Yang R."/>
            <person name="Briner A.E."/>
            <person name="Felis G.E."/>
            <person name="de Vos W.M."/>
            <person name="Barrangou R."/>
            <person name="Klaenhammer T.R."/>
            <person name="Caufield P.W."/>
            <person name="Cui Y."/>
            <person name="Zhang H."/>
            <person name="O'Toole P.W."/>
        </authorList>
    </citation>
    <scope>NUCLEOTIDE SEQUENCE [LARGE SCALE GENOMIC DNA]</scope>
    <source>
        <strain evidence="7 8">DSM 18630</strain>
    </source>
</reference>
<proteinExistence type="inferred from homology"/>
<feature type="binding site" evidence="6">
    <location>
        <position position="331"/>
    </location>
    <ligand>
        <name>a divalent metal cation</name>
        <dbReference type="ChEBI" id="CHEBI:60240"/>
        <label>1</label>
    </ligand>
</feature>
<dbReference type="Pfam" id="PF01784">
    <property type="entry name" value="DUF34_NIF3"/>
    <property type="match status" value="1"/>
</dbReference>
<evidence type="ECO:0000256" key="1">
    <source>
        <dbReference type="ARBA" id="ARBA00006964"/>
    </source>
</evidence>
<dbReference type="OrthoDB" id="9792792at2"/>
<feature type="binding site" evidence="6">
    <location>
        <position position="65"/>
    </location>
    <ligand>
        <name>a divalent metal cation</name>
        <dbReference type="ChEBI" id="CHEBI:60240"/>
        <label>1</label>
    </ligand>
</feature>
<dbReference type="GO" id="GO:0005737">
    <property type="term" value="C:cytoplasm"/>
    <property type="evidence" value="ECO:0007669"/>
    <property type="project" value="TreeGrafter"/>
</dbReference>
<feature type="binding site" evidence="6">
    <location>
        <position position="104"/>
    </location>
    <ligand>
        <name>a divalent metal cation</name>
        <dbReference type="ChEBI" id="CHEBI:60240"/>
        <label>1</label>
    </ligand>
</feature>
<dbReference type="EMBL" id="AZGB01000001">
    <property type="protein sequence ID" value="KRM08280.1"/>
    <property type="molecule type" value="Genomic_DNA"/>
</dbReference>
<comment type="caution">
    <text evidence="7">The sequence shown here is derived from an EMBL/GenBank/DDBJ whole genome shotgun (WGS) entry which is preliminary data.</text>
</comment>
<dbReference type="InterPro" id="IPR015867">
    <property type="entry name" value="N-reg_PII/ATP_PRibTrfase_C"/>
</dbReference>
<protein>
    <recommendedName>
        <fullName evidence="3 5">GTP cyclohydrolase 1 type 2 homolog</fullName>
    </recommendedName>
</protein>
<dbReference type="PANTHER" id="PTHR13799">
    <property type="entry name" value="NGG1 INTERACTING FACTOR 3"/>
    <property type="match status" value="1"/>
</dbReference>
<dbReference type="Proteomes" id="UP000051451">
    <property type="component" value="Unassembled WGS sequence"/>
</dbReference>
<gene>
    <name evidence="7" type="ORF">FC89_GL001618</name>
</gene>
<evidence type="ECO:0000256" key="6">
    <source>
        <dbReference type="PIRSR" id="PIRSR602678-1"/>
    </source>
</evidence>
<dbReference type="SUPFAM" id="SSF102705">
    <property type="entry name" value="NIF3 (NGG1p interacting factor 3)-like"/>
    <property type="match status" value="1"/>
</dbReference>
<dbReference type="InterPro" id="IPR017221">
    <property type="entry name" value="DUF34/NIF3_bac"/>
</dbReference>
<dbReference type="InterPro" id="IPR036069">
    <property type="entry name" value="DUF34/NIF3_sf"/>
</dbReference>
<comment type="subunit">
    <text evidence="2">Homohexamer.</text>
</comment>
<dbReference type="PANTHER" id="PTHR13799:SF14">
    <property type="entry name" value="GTP CYCLOHYDROLASE 1 TYPE 2 HOMOLOG"/>
    <property type="match status" value="1"/>
</dbReference>
<dbReference type="GO" id="GO:0046872">
    <property type="term" value="F:metal ion binding"/>
    <property type="evidence" value="ECO:0007669"/>
    <property type="project" value="UniProtKB-UniRule"/>
</dbReference>
<evidence type="ECO:0000256" key="4">
    <source>
        <dbReference type="ARBA" id="ARBA00022723"/>
    </source>
</evidence>
<organism evidence="7 8">
    <name type="scientific">Liquorilactobacillus ghanensis DSM 18630</name>
    <dbReference type="NCBI Taxonomy" id="1423750"/>
    <lineage>
        <taxon>Bacteria</taxon>
        <taxon>Bacillati</taxon>
        <taxon>Bacillota</taxon>
        <taxon>Bacilli</taxon>
        <taxon>Lactobacillales</taxon>
        <taxon>Lactobacillaceae</taxon>
        <taxon>Liquorilactobacillus</taxon>
    </lineage>
</organism>
<dbReference type="AlphaFoldDB" id="A0A0R1VR98"/>
<dbReference type="PIRSF" id="PIRSF037489">
    <property type="entry name" value="UCP037489_NIF3_YqfO"/>
    <property type="match status" value="1"/>
</dbReference>
<dbReference type="STRING" id="1423750.FC89_GL001618"/>
<dbReference type="PATRIC" id="fig|1423750.3.peg.1661"/>
<feature type="binding site" evidence="6">
    <location>
        <position position="334"/>
    </location>
    <ligand>
        <name>a divalent metal cation</name>
        <dbReference type="ChEBI" id="CHEBI:60240"/>
        <label>1</label>
    </ligand>
</feature>
<dbReference type="Gene3D" id="3.30.70.120">
    <property type="match status" value="1"/>
</dbReference>
<keyword evidence="8" id="KW-1185">Reference proteome</keyword>
<evidence type="ECO:0000256" key="5">
    <source>
        <dbReference type="PIRNR" id="PIRNR037489"/>
    </source>
</evidence>
<evidence type="ECO:0000313" key="8">
    <source>
        <dbReference type="Proteomes" id="UP000051451"/>
    </source>
</evidence>
<dbReference type="FunFam" id="3.40.1390.30:FF:000001">
    <property type="entry name" value="GTP cyclohydrolase 1 type 2"/>
    <property type="match status" value="1"/>
</dbReference>
<dbReference type="GeneID" id="98317815"/>
<evidence type="ECO:0000256" key="3">
    <source>
        <dbReference type="ARBA" id="ARBA00022112"/>
    </source>
</evidence>